<evidence type="ECO:0000256" key="9">
    <source>
        <dbReference type="ARBA" id="ARBA00023224"/>
    </source>
</evidence>
<comment type="subcellular location">
    <subcellularLocation>
        <location evidence="1">Cell membrane</location>
        <topology evidence="1">Multi-pass membrane protein</topology>
    </subcellularLocation>
</comment>
<keyword evidence="3" id="KW-0716">Sensory transduction</keyword>
<dbReference type="Proteomes" id="UP000504615">
    <property type="component" value="Unplaced"/>
</dbReference>
<keyword evidence="11" id="KW-1185">Reference proteome</keyword>
<dbReference type="PANTHER" id="PTHR21137">
    <property type="entry name" value="ODORANT RECEPTOR"/>
    <property type="match status" value="1"/>
</dbReference>
<keyword evidence="7 10" id="KW-0472">Membrane</keyword>
<dbReference type="GO" id="GO:0005886">
    <property type="term" value="C:plasma membrane"/>
    <property type="evidence" value="ECO:0007669"/>
    <property type="project" value="UniProtKB-SubCell"/>
</dbReference>
<feature type="transmembrane region" description="Helical" evidence="10">
    <location>
        <begin position="12"/>
        <end position="35"/>
    </location>
</feature>
<keyword evidence="9" id="KW-0807">Transducer</keyword>
<evidence type="ECO:0000256" key="7">
    <source>
        <dbReference type="ARBA" id="ARBA00023136"/>
    </source>
</evidence>
<dbReference type="GO" id="GO:0007165">
    <property type="term" value="P:signal transduction"/>
    <property type="evidence" value="ECO:0007669"/>
    <property type="project" value="UniProtKB-KW"/>
</dbReference>
<evidence type="ECO:0000256" key="4">
    <source>
        <dbReference type="ARBA" id="ARBA00022692"/>
    </source>
</evidence>
<keyword evidence="2" id="KW-1003">Cell membrane</keyword>
<evidence type="ECO:0000256" key="1">
    <source>
        <dbReference type="ARBA" id="ARBA00004651"/>
    </source>
</evidence>
<sequence length="275" mass="32050">MTLIDADCSINLITKLLSIVLPMCVCLLKYGAFLYNNQKMKHLMDLIWYHWSIIQDKQEVAILKKYTKFSRRFTLFMLHIFSLSIFVIIMGHMLPMILDIIIPLNSSRPRHFYMIMEYFIDQERYFLWLLLHTSMTLLVAALMVLSIGTMLMSCVFHACAMFKIVFISLSTSNVNELFTTFTFVVAHFCYLYVGNHAGQIVTDHHVDVFNATCRSYWYTAPLRAQKLLLFIMQRTSKNFSFVFGGIFVVSLKGFSTLASMSISYFTVIYSMIYSR</sequence>
<feature type="transmembrane region" description="Helical" evidence="10">
    <location>
        <begin position="73"/>
        <end position="105"/>
    </location>
</feature>
<evidence type="ECO:0000256" key="5">
    <source>
        <dbReference type="ARBA" id="ARBA00022725"/>
    </source>
</evidence>
<name>A0A8N1S7D0_9HYME</name>
<protein>
    <submittedName>
        <fullName evidence="12">Uncharacterized protein LOC112552613</fullName>
    </submittedName>
</protein>
<dbReference type="OrthoDB" id="7553478at2759"/>
<accession>A0A8N1S7D0</accession>
<evidence type="ECO:0000256" key="3">
    <source>
        <dbReference type="ARBA" id="ARBA00022606"/>
    </source>
</evidence>
<evidence type="ECO:0000313" key="11">
    <source>
        <dbReference type="Proteomes" id="UP000504615"/>
    </source>
</evidence>
<dbReference type="GeneID" id="112552613"/>
<evidence type="ECO:0000256" key="6">
    <source>
        <dbReference type="ARBA" id="ARBA00022989"/>
    </source>
</evidence>
<dbReference type="InterPro" id="IPR004117">
    <property type="entry name" value="7tm6_olfct_rcpt"/>
</dbReference>
<feature type="transmembrane region" description="Helical" evidence="10">
    <location>
        <begin position="125"/>
        <end position="147"/>
    </location>
</feature>
<evidence type="ECO:0000256" key="2">
    <source>
        <dbReference type="ARBA" id="ARBA00022475"/>
    </source>
</evidence>
<keyword evidence="6 10" id="KW-1133">Transmembrane helix</keyword>
<evidence type="ECO:0000256" key="8">
    <source>
        <dbReference type="ARBA" id="ARBA00023170"/>
    </source>
</evidence>
<evidence type="ECO:0000313" key="12">
    <source>
        <dbReference type="RefSeq" id="XP_025074017.1"/>
    </source>
</evidence>
<dbReference type="PANTHER" id="PTHR21137:SF35">
    <property type="entry name" value="ODORANT RECEPTOR 19A-RELATED"/>
    <property type="match status" value="1"/>
</dbReference>
<dbReference type="GO" id="GO:0004984">
    <property type="term" value="F:olfactory receptor activity"/>
    <property type="evidence" value="ECO:0007669"/>
    <property type="project" value="InterPro"/>
</dbReference>
<keyword evidence="4 10" id="KW-0812">Transmembrane</keyword>
<proteinExistence type="predicted"/>
<dbReference type="Pfam" id="PF02949">
    <property type="entry name" value="7tm_6"/>
    <property type="match status" value="1"/>
</dbReference>
<keyword evidence="5" id="KW-0552">Olfaction</keyword>
<dbReference type="GO" id="GO:0005549">
    <property type="term" value="F:odorant binding"/>
    <property type="evidence" value="ECO:0007669"/>
    <property type="project" value="InterPro"/>
</dbReference>
<dbReference type="RefSeq" id="XP_025074017.1">
    <property type="nucleotide sequence ID" value="XM_025218232.1"/>
</dbReference>
<evidence type="ECO:0000256" key="10">
    <source>
        <dbReference type="SAM" id="Phobius"/>
    </source>
</evidence>
<feature type="transmembrane region" description="Helical" evidence="10">
    <location>
        <begin position="239"/>
        <end position="272"/>
    </location>
</feature>
<gene>
    <name evidence="12" type="primary">LOC112552613</name>
</gene>
<organism evidence="11 12">
    <name type="scientific">Pogonomyrmex barbatus</name>
    <name type="common">red harvester ant</name>
    <dbReference type="NCBI Taxonomy" id="144034"/>
    <lineage>
        <taxon>Eukaryota</taxon>
        <taxon>Metazoa</taxon>
        <taxon>Ecdysozoa</taxon>
        <taxon>Arthropoda</taxon>
        <taxon>Hexapoda</taxon>
        <taxon>Insecta</taxon>
        <taxon>Pterygota</taxon>
        <taxon>Neoptera</taxon>
        <taxon>Endopterygota</taxon>
        <taxon>Hymenoptera</taxon>
        <taxon>Apocrita</taxon>
        <taxon>Aculeata</taxon>
        <taxon>Formicoidea</taxon>
        <taxon>Formicidae</taxon>
        <taxon>Myrmicinae</taxon>
        <taxon>Pogonomyrmex</taxon>
    </lineage>
</organism>
<keyword evidence="8" id="KW-0675">Receptor</keyword>
<reference evidence="12" key="1">
    <citation type="submission" date="2025-08" db="UniProtKB">
        <authorList>
            <consortium name="RefSeq"/>
        </authorList>
    </citation>
    <scope>IDENTIFICATION</scope>
</reference>
<dbReference type="AlphaFoldDB" id="A0A8N1S7D0"/>